<dbReference type="Gene3D" id="1.20.5.340">
    <property type="match status" value="1"/>
</dbReference>
<dbReference type="GO" id="GO:0071933">
    <property type="term" value="F:Arp2/3 complex binding"/>
    <property type="evidence" value="ECO:0007669"/>
    <property type="project" value="TreeGrafter"/>
</dbReference>
<name>A0AAN9PC02_CLITE</name>
<dbReference type="EMBL" id="JAYKXN010000004">
    <property type="protein sequence ID" value="KAK7293208.1"/>
    <property type="molecule type" value="Genomic_DNA"/>
</dbReference>
<dbReference type="GO" id="GO:0005856">
    <property type="term" value="C:cytoskeleton"/>
    <property type="evidence" value="ECO:0007669"/>
    <property type="project" value="UniProtKB-SubCell"/>
</dbReference>
<dbReference type="Proteomes" id="UP001359559">
    <property type="component" value="Unassembled WGS sequence"/>
</dbReference>
<comment type="similarity">
    <text evidence="1">Belongs to the SCAR/WAVE family.</text>
</comment>
<evidence type="ECO:0000313" key="2">
    <source>
        <dbReference type="EMBL" id="KAK7293208.1"/>
    </source>
</evidence>
<gene>
    <name evidence="2" type="ORF">RJT34_16071</name>
</gene>
<dbReference type="GO" id="GO:0030036">
    <property type="term" value="P:actin cytoskeleton organization"/>
    <property type="evidence" value="ECO:0007669"/>
    <property type="project" value="InterPro"/>
</dbReference>
<dbReference type="InterPro" id="IPR028288">
    <property type="entry name" value="SCAR/WAVE_fam"/>
</dbReference>
<dbReference type="GO" id="GO:0034237">
    <property type="term" value="F:protein kinase A regulatory subunit binding"/>
    <property type="evidence" value="ECO:0007669"/>
    <property type="project" value="TreeGrafter"/>
</dbReference>
<reference evidence="2 3" key="1">
    <citation type="submission" date="2024-01" db="EMBL/GenBank/DDBJ databases">
        <title>The genomes of 5 underutilized Papilionoideae crops provide insights into root nodulation and disease resistance.</title>
        <authorList>
            <person name="Yuan L."/>
        </authorList>
    </citation>
    <scope>NUCLEOTIDE SEQUENCE [LARGE SCALE GENOMIC DNA]</scope>
    <source>
        <strain evidence="2">LY-2023</strain>
        <tissue evidence="2">Leaf</tissue>
    </source>
</reference>
<dbReference type="PANTHER" id="PTHR12902:SF1">
    <property type="entry name" value="WISKOTT-ALDRICH SYNDROME PROTEIN FAMILY MEMBER"/>
    <property type="match status" value="1"/>
</dbReference>
<dbReference type="GO" id="GO:0003779">
    <property type="term" value="F:actin binding"/>
    <property type="evidence" value="ECO:0007669"/>
    <property type="project" value="UniProtKB-KW"/>
</dbReference>
<comment type="caution">
    <text evidence="2">The sequence shown here is derived from an EMBL/GenBank/DDBJ whole genome shotgun (WGS) entry which is preliminary data.</text>
</comment>
<protein>
    <submittedName>
        <fullName evidence="2">Uncharacterized protein</fullName>
    </submittedName>
</protein>
<accession>A0AAN9PC02</accession>
<keyword evidence="3" id="KW-1185">Reference proteome</keyword>
<dbReference type="PANTHER" id="PTHR12902">
    <property type="entry name" value="WASP-1"/>
    <property type="match status" value="1"/>
</dbReference>
<sequence>MALIFIRGILMQLVMQEEVEQLQLELQNTIAMYKQVCEDLVQAQNKHLTYVKFSVFSYFILVRFVVEIFHGLREEVMTTSARGHGLMSRVKQLEADVPSIEKAFFSNRSLITH</sequence>
<dbReference type="GO" id="GO:2000601">
    <property type="term" value="P:positive regulation of Arp2/3 complex-mediated actin nucleation"/>
    <property type="evidence" value="ECO:0007669"/>
    <property type="project" value="TreeGrafter"/>
</dbReference>
<evidence type="ECO:0000256" key="1">
    <source>
        <dbReference type="ARBA" id="ARBA00006993"/>
    </source>
</evidence>
<organism evidence="2 3">
    <name type="scientific">Clitoria ternatea</name>
    <name type="common">Butterfly pea</name>
    <dbReference type="NCBI Taxonomy" id="43366"/>
    <lineage>
        <taxon>Eukaryota</taxon>
        <taxon>Viridiplantae</taxon>
        <taxon>Streptophyta</taxon>
        <taxon>Embryophyta</taxon>
        <taxon>Tracheophyta</taxon>
        <taxon>Spermatophyta</taxon>
        <taxon>Magnoliopsida</taxon>
        <taxon>eudicotyledons</taxon>
        <taxon>Gunneridae</taxon>
        <taxon>Pentapetalae</taxon>
        <taxon>rosids</taxon>
        <taxon>fabids</taxon>
        <taxon>Fabales</taxon>
        <taxon>Fabaceae</taxon>
        <taxon>Papilionoideae</taxon>
        <taxon>50 kb inversion clade</taxon>
        <taxon>NPAAA clade</taxon>
        <taxon>indigoferoid/millettioid clade</taxon>
        <taxon>Phaseoleae</taxon>
        <taxon>Clitoria</taxon>
    </lineage>
</organism>
<dbReference type="AlphaFoldDB" id="A0AAN9PC02"/>
<evidence type="ECO:0000313" key="3">
    <source>
        <dbReference type="Proteomes" id="UP001359559"/>
    </source>
</evidence>
<proteinExistence type="inferred from homology"/>